<evidence type="ECO:0008006" key="4">
    <source>
        <dbReference type="Google" id="ProtNLM"/>
    </source>
</evidence>
<dbReference type="AlphaFoldDB" id="A0A317ZEM6"/>
<evidence type="ECO:0000313" key="3">
    <source>
        <dbReference type="Proteomes" id="UP000247099"/>
    </source>
</evidence>
<sequence length="345" mass="38371">MVAFGITLMVHLFVVLAIPERMLPVHRETREKEAVIYEIDLAEPEDMRYVEANPEVPENEPDRTEQYSFRAQQAADESPLTESSNQPKVDGEVDSLKVVQGQLQQTPPVPPGVYSPRAKPGEGEGVEGGRQGAESQQQVAPAQPLPAPDFIRQKPVDEEGPGSSVDLTADAQKVFEQPEPDASINVYRPPAQVNPQVQPGDGDGGAVEARPMPRERPRLAPELITGPLLKSKSSVSKRGDLAIDATFSEFGEYEQQFYAAIQTGWYQEIEFFQPIDTSTRVHVRFRLKADGKVDKVEAVKSTASKIATVICETAISKRSPFRPWTEEMVKVFGKERWINVVFNYR</sequence>
<feature type="region of interest" description="Disordered" evidence="1">
    <location>
        <begin position="53"/>
        <end position="164"/>
    </location>
</feature>
<dbReference type="Proteomes" id="UP000247099">
    <property type="component" value="Unassembled WGS sequence"/>
</dbReference>
<protein>
    <recommendedName>
        <fullName evidence="4">TonB C-terminal domain-containing protein</fullName>
    </recommendedName>
</protein>
<gene>
    <name evidence="2" type="ORF">DDZ13_09235</name>
</gene>
<reference evidence="2 3" key="1">
    <citation type="submission" date="2018-05" db="EMBL/GenBank/DDBJ databases">
        <title>Coraliomargarita sinensis sp. nov., isolated from a marine solar saltern.</title>
        <authorList>
            <person name="Zhou L.Y."/>
        </authorList>
    </citation>
    <scope>NUCLEOTIDE SEQUENCE [LARGE SCALE GENOMIC DNA]</scope>
    <source>
        <strain evidence="2 3">WN38</strain>
    </source>
</reference>
<keyword evidence="3" id="KW-1185">Reference proteome</keyword>
<dbReference type="SUPFAM" id="SSF74653">
    <property type="entry name" value="TolA/TonB C-terminal domain"/>
    <property type="match status" value="1"/>
</dbReference>
<feature type="compositionally biased region" description="Low complexity" evidence="1">
    <location>
        <begin position="132"/>
        <end position="142"/>
    </location>
</feature>
<name>A0A317ZEM6_9BACT</name>
<proteinExistence type="predicted"/>
<dbReference type="EMBL" id="QHJQ01000006">
    <property type="protein sequence ID" value="PXA03816.1"/>
    <property type="molecule type" value="Genomic_DNA"/>
</dbReference>
<dbReference type="InParanoid" id="A0A317ZEM6"/>
<evidence type="ECO:0000256" key="1">
    <source>
        <dbReference type="SAM" id="MobiDB-lite"/>
    </source>
</evidence>
<evidence type="ECO:0000313" key="2">
    <source>
        <dbReference type="EMBL" id="PXA03816.1"/>
    </source>
</evidence>
<comment type="caution">
    <text evidence="2">The sequence shown here is derived from an EMBL/GenBank/DDBJ whole genome shotgun (WGS) entry which is preliminary data.</text>
</comment>
<accession>A0A317ZEM6</accession>
<organism evidence="2 3">
    <name type="scientific">Coraliomargarita sinensis</name>
    <dbReference type="NCBI Taxonomy" id="2174842"/>
    <lineage>
        <taxon>Bacteria</taxon>
        <taxon>Pseudomonadati</taxon>
        <taxon>Verrucomicrobiota</taxon>
        <taxon>Opitutia</taxon>
        <taxon>Puniceicoccales</taxon>
        <taxon>Coraliomargaritaceae</taxon>
        <taxon>Coraliomargarita</taxon>
    </lineage>
</organism>